<name>A0A225V5M5_9STRA</name>
<dbReference type="OrthoDB" id="123373at2759"/>
<accession>A0A225V5M5</accession>
<dbReference type="AlphaFoldDB" id="A0A225V5M5"/>
<dbReference type="Proteomes" id="UP000198211">
    <property type="component" value="Unassembled WGS sequence"/>
</dbReference>
<evidence type="ECO:0000313" key="2">
    <source>
        <dbReference type="Proteomes" id="UP000198211"/>
    </source>
</evidence>
<sequence length="90" mass="10208">MHAVVLEHDAQVLRSRLELTTALNADPAVHVSVLHEELDTLRDRAREGYHIGLDAVGCLSRKVETRDQALREMRDENEGLRAHAARSTEW</sequence>
<dbReference type="EMBL" id="NBNE01007934">
    <property type="protein sequence ID" value="OWZ00057.1"/>
    <property type="molecule type" value="Genomic_DNA"/>
</dbReference>
<keyword evidence="2" id="KW-1185">Reference proteome</keyword>
<reference evidence="2" key="1">
    <citation type="submission" date="2017-03" db="EMBL/GenBank/DDBJ databases">
        <title>Phytopthora megakarya and P. palmivora, two closely related causual agents of cacao black pod achieved similar genome size and gene model numbers by different mechanisms.</title>
        <authorList>
            <person name="Ali S."/>
            <person name="Shao J."/>
            <person name="Larry D.J."/>
            <person name="Kronmiller B."/>
            <person name="Shen D."/>
            <person name="Strem M.D."/>
            <person name="Melnick R.L."/>
            <person name="Guiltinan M.J."/>
            <person name="Tyler B.M."/>
            <person name="Meinhardt L.W."/>
            <person name="Bailey B.A."/>
        </authorList>
    </citation>
    <scope>NUCLEOTIDE SEQUENCE [LARGE SCALE GENOMIC DNA]</scope>
    <source>
        <strain evidence="2">zdho120</strain>
    </source>
</reference>
<proteinExistence type="predicted"/>
<comment type="caution">
    <text evidence="1">The sequence shown here is derived from an EMBL/GenBank/DDBJ whole genome shotgun (WGS) entry which is preliminary data.</text>
</comment>
<protein>
    <submittedName>
        <fullName evidence="1">Uncharacterized protein</fullName>
    </submittedName>
</protein>
<evidence type="ECO:0000313" key="1">
    <source>
        <dbReference type="EMBL" id="OWZ00057.1"/>
    </source>
</evidence>
<organism evidence="1 2">
    <name type="scientific">Phytophthora megakarya</name>
    <dbReference type="NCBI Taxonomy" id="4795"/>
    <lineage>
        <taxon>Eukaryota</taxon>
        <taxon>Sar</taxon>
        <taxon>Stramenopiles</taxon>
        <taxon>Oomycota</taxon>
        <taxon>Peronosporomycetes</taxon>
        <taxon>Peronosporales</taxon>
        <taxon>Peronosporaceae</taxon>
        <taxon>Phytophthora</taxon>
    </lineage>
</organism>
<gene>
    <name evidence="1" type="ORF">PHMEG_00028835</name>
</gene>